<dbReference type="PANTHER" id="PTHR43437">
    <property type="entry name" value="HYDROXYACYL-THIOESTER DEHYDRATASE TYPE 2, MITOCHONDRIAL-RELATED"/>
    <property type="match status" value="1"/>
</dbReference>
<evidence type="ECO:0000313" key="2">
    <source>
        <dbReference type="EMBL" id="GAA0213343.1"/>
    </source>
</evidence>
<dbReference type="Proteomes" id="UP001500399">
    <property type="component" value="Unassembled WGS sequence"/>
</dbReference>
<evidence type="ECO:0000259" key="1">
    <source>
        <dbReference type="Pfam" id="PF01575"/>
    </source>
</evidence>
<dbReference type="PANTHER" id="PTHR43437:SF3">
    <property type="entry name" value="HYDROXYACYL-THIOESTER DEHYDRATASE TYPE 2, MITOCHONDRIAL"/>
    <property type="match status" value="1"/>
</dbReference>
<dbReference type="PRINTS" id="PR01483">
    <property type="entry name" value="FASYNTHASE"/>
</dbReference>
<dbReference type="Gene3D" id="3.10.129.10">
    <property type="entry name" value="Hotdog Thioesterase"/>
    <property type="match status" value="1"/>
</dbReference>
<accession>A0ABN0T5U2</accession>
<sequence length="137" mass="15316">MNHFTYEDLFVGQRTAFTREVTAEMMEQFRVVSGDNNPLHVSSEFARAHGFSDRVVYGMLTAALYSCLAGMHIPGERCLLQSVYSDFLRPVYVGDTLRVEGSIAEKNDSVRQIVVKAVIRNQDGKKVSKARIEAGVL</sequence>
<reference evidence="2 3" key="1">
    <citation type="journal article" date="2019" name="Int. J. Syst. Evol. Microbiol.">
        <title>The Global Catalogue of Microorganisms (GCM) 10K type strain sequencing project: providing services to taxonomists for standard genome sequencing and annotation.</title>
        <authorList>
            <consortium name="The Broad Institute Genomics Platform"/>
            <consortium name="The Broad Institute Genome Sequencing Center for Infectious Disease"/>
            <person name="Wu L."/>
            <person name="Ma J."/>
        </authorList>
    </citation>
    <scope>NUCLEOTIDE SEQUENCE [LARGE SCALE GENOMIC DNA]</scope>
    <source>
        <strain evidence="2 3">JCM 8542</strain>
    </source>
</reference>
<dbReference type="EMBL" id="BAAACR010000012">
    <property type="protein sequence ID" value="GAA0213343.1"/>
    <property type="molecule type" value="Genomic_DNA"/>
</dbReference>
<evidence type="ECO:0000313" key="3">
    <source>
        <dbReference type="Proteomes" id="UP001500399"/>
    </source>
</evidence>
<dbReference type="InterPro" id="IPR050965">
    <property type="entry name" value="UPF0336/Enoyl-CoA_hydratase"/>
</dbReference>
<name>A0ABN0T5U2_9FIRM</name>
<dbReference type="CDD" id="cd03449">
    <property type="entry name" value="R_hydratase"/>
    <property type="match status" value="1"/>
</dbReference>
<dbReference type="InterPro" id="IPR029069">
    <property type="entry name" value="HotDog_dom_sf"/>
</dbReference>
<dbReference type="SUPFAM" id="SSF54637">
    <property type="entry name" value="Thioesterase/thiol ester dehydrase-isomerase"/>
    <property type="match status" value="1"/>
</dbReference>
<proteinExistence type="predicted"/>
<dbReference type="Pfam" id="PF01575">
    <property type="entry name" value="MaoC_dehydratas"/>
    <property type="match status" value="1"/>
</dbReference>
<protein>
    <submittedName>
        <fullName evidence="2">MaoC family dehydratase</fullName>
    </submittedName>
</protein>
<dbReference type="InterPro" id="IPR003965">
    <property type="entry name" value="Fatty_acid_synthase"/>
</dbReference>
<dbReference type="RefSeq" id="WP_304987456.1">
    <property type="nucleotide sequence ID" value="NZ_BAAACR010000012.1"/>
</dbReference>
<keyword evidence="3" id="KW-1185">Reference proteome</keyword>
<comment type="caution">
    <text evidence="2">The sequence shown here is derived from an EMBL/GenBank/DDBJ whole genome shotgun (WGS) entry which is preliminary data.</text>
</comment>
<gene>
    <name evidence="2" type="ORF">GCM10008919_15670</name>
</gene>
<organism evidence="2 3">
    <name type="scientific">Selenomonas dianae</name>
    <dbReference type="NCBI Taxonomy" id="135079"/>
    <lineage>
        <taxon>Bacteria</taxon>
        <taxon>Bacillati</taxon>
        <taxon>Bacillota</taxon>
        <taxon>Negativicutes</taxon>
        <taxon>Selenomonadales</taxon>
        <taxon>Selenomonadaceae</taxon>
        <taxon>Selenomonas</taxon>
    </lineage>
</organism>
<feature type="domain" description="MaoC-like" evidence="1">
    <location>
        <begin position="18"/>
        <end position="117"/>
    </location>
</feature>
<dbReference type="InterPro" id="IPR002539">
    <property type="entry name" value="MaoC-like_dom"/>
</dbReference>